<sequence length="99" mass="10575">MLRTILFSGLLMLSAVMHSSVAVAAESKTITLDVPGMTCKFCPITIRKALQNVPGVIEAKAEYQSKTATVTFDPSKTNVEALTKATENAGYPSTLKTQP</sequence>
<dbReference type="Pfam" id="PF00403">
    <property type="entry name" value="HMA"/>
    <property type="match status" value="1"/>
</dbReference>
<keyword evidence="2" id="KW-0479">Metal-binding</keyword>
<dbReference type="InterPro" id="IPR001802">
    <property type="entry name" value="MerP/CopZ"/>
</dbReference>
<dbReference type="InterPro" id="IPR006121">
    <property type="entry name" value="HMA_dom"/>
</dbReference>
<protein>
    <submittedName>
        <fullName evidence="4">Periplasmic mercury(+2) binding protein</fullName>
    </submittedName>
</protein>
<evidence type="ECO:0000313" key="4">
    <source>
        <dbReference type="EMBL" id="VAW90702.1"/>
    </source>
</evidence>
<evidence type="ECO:0000256" key="2">
    <source>
        <dbReference type="ARBA" id="ARBA00022723"/>
    </source>
</evidence>
<dbReference type="NCBIfam" id="TIGR02052">
    <property type="entry name" value="MerP"/>
    <property type="match status" value="1"/>
</dbReference>
<evidence type="ECO:0000259" key="3">
    <source>
        <dbReference type="PROSITE" id="PS50846"/>
    </source>
</evidence>
<dbReference type="InterPro" id="IPR011795">
    <property type="entry name" value="MerP"/>
</dbReference>
<dbReference type="CDD" id="cd00371">
    <property type="entry name" value="HMA"/>
    <property type="match status" value="1"/>
</dbReference>
<feature type="domain" description="HMA" evidence="3">
    <location>
        <begin position="28"/>
        <end position="94"/>
    </location>
</feature>
<reference evidence="4" key="1">
    <citation type="submission" date="2018-06" db="EMBL/GenBank/DDBJ databases">
        <authorList>
            <person name="Zhirakovskaya E."/>
        </authorList>
    </citation>
    <scope>NUCLEOTIDE SEQUENCE</scope>
</reference>
<dbReference type="PRINTS" id="PR00946">
    <property type="entry name" value="HGSCAVENGER"/>
</dbReference>
<name>A0A3B0ZTC3_9ZZZZ</name>
<dbReference type="Gene3D" id="3.30.70.100">
    <property type="match status" value="1"/>
</dbReference>
<dbReference type="GO" id="GO:0042597">
    <property type="term" value="C:periplasmic space"/>
    <property type="evidence" value="ECO:0007669"/>
    <property type="project" value="InterPro"/>
</dbReference>
<evidence type="ECO:0000256" key="1">
    <source>
        <dbReference type="ARBA" id="ARBA00004196"/>
    </source>
</evidence>
<dbReference type="AlphaFoldDB" id="A0A3B0ZTC3"/>
<dbReference type="PROSITE" id="PS50846">
    <property type="entry name" value="HMA_2"/>
    <property type="match status" value="1"/>
</dbReference>
<dbReference type="GO" id="GO:0015097">
    <property type="term" value="F:mercury ion transmembrane transporter activity"/>
    <property type="evidence" value="ECO:0007669"/>
    <property type="project" value="InterPro"/>
</dbReference>
<dbReference type="SUPFAM" id="SSF55008">
    <property type="entry name" value="HMA, heavy metal-associated domain"/>
    <property type="match status" value="1"/>
</dbReference>
<comment type="subcellular location">
    <subcellularLocation>
        <location evidence="1">Cell envelope</location>
    </subcellularLocation>
</comment>
<dbReference type="InterPro" id="IPR036163">
    <property type="entry name" value="HMA_dom_sf"/>
</dbReference>
<dbReference type="GO" id="GO:0045340">
    <property type="term" value="F:mercury ion binding"/>
    <property type="evidence" value="ECO:0007669"/>
    <property type="project" value="InterPro"/>
</dbReference>
<accession>A0A3B0ZTC3</accession>
<gene>
    <name evidence="4" type="ORF">MNBD_GAMMA21-1782</name>
</gene>
<dbReference type="GO" id="GO:0030313">
    <property type="term" value="C:cell envelope"/>
    <property type="evidence" value="ECO:0007669"/>
    <property type="project" value="UniProtKB-SubCell"/>
</dbReference>
<organism evidence="4">
    <name type="scientific">hydrothermal vent metagenome</name>
    <dbReference type="NCBI Taxonomy" id="652676"/>
    <lineage>
        <taxon>unclassified sequences</taxon>
        <taxon>metagenomes</taxon>
        <taxon>ecological metagenomes</taxon>
    </lineage>
</organism>
<proteinExistence type="predicted"/>
<dbReference type="FunFam" id="3.30.70.100:FF:000005">
    <property type="entry name" value="Copper-exporting P-type ATPase A"/>
    <property type="match status" value="1"/>
</dbReference>
<dbReference type="EMBL" id="UOFR01000003">
    <property type="protein sequence ID" value="VAW90702.1"/>
    <property type="molecule type" value="Genomic_DNA"/>
</dbReference>